<reference evidence="14" key="1">
    <citation type="submission" date="2023-06" db="EMBL/GenBank/DDBJ databases">
        <authorList>
            <person name="Zeman M."/>
            <person name="Kubasova T."/>
            <person name="Jahodarova E."/>
            <person name="Nykrynova M."/>
            <person name="Rychlik I."/>
        </authorList>
    </citation>
    <scope>NUCLEOTIDE SEQUENCE</scope>
    <source>
        <strain evidence="14">ET15</strain>
        <strain evidence="13">ET37</strain>
    </source>
</reference>
<dbReference type="InterPro" id="IPR006700">
    <property type="entry name" value="RsmE"/>
</dbReference>
<dbReference type="InterPro" id="IPR046887">
    <property type="entry name" value="RsmE_PUA-like"/>
</dbReference>
<feature type="domain" description="Ribosomal RNA small subunit methyltransferase E methyltransferase" evidence="11">
    <location>
        <begin position="78"/>
        <end position="232"/>
    </location>
</feature>
<reference evidence="14" key="2">
    <citation type="submission" date="2023-08" db="EMBL/GenBank/DDBJ databases">
        <title>Identification and characterization of horizontal gene transfer across gut microbiota members of farm animals based on homology search.</title>
        <authorList>
            <person name="Schwarzerova J."/>
            <person name="Nykrynova M."/>
            <person name="Jureckova K."/>
            <person name="Cejkova D."/>
            <person name="Rychlik I."/>
        </authorList>
    </citation>
    <scope>NUCLEOTIDE SEQUENCE</scope>
    <source>
        <strain evidence="14">ET15</strain>
        <strain evidence="13">ET37</strain>
    </source>
</reference>
<dbReference type="RefSeq" id="WP_286685220.1">
    <property type="nucleotide sequence ID" value="NZ_JAUEIE010000006.1"/>
</dbReference>
<evidence type="ECO:0000256" key="5">
    <source>
        <dbReference type="ARBA" id="ARBA00022603"/>
    </source>
</evidence>
<keyword evidence="5 10" id="KW-0489">Methyltransferase</keyword>
<evidence type="ECO:0000256" key="2">
    <source>
        <dbReference type="ARBA" id="ARBA00005528"/>
    </source>
</evidence>
<evidence type="ECO:0000256" key="7">
    <source>
        <dbReference type="ARBA" id="ARBA00022691"/>
    </source>
</evidence>
<dbReference type="Gene3D" id="3.40.1280.10">
    <property type="match status" value="1"/>
</dbReference>
<comment type="similarity">
    <text evidence="2 10">Belongs to the RNA methyltransferase RsmE family.</text>
</comment>
<keyword evidence="6 10" id="KW-0808">Transferase</keyword>
<dbReference type="PANTHER" id="PTHR30027">
    <property type="entry name" value="RIBOSOMAL RNA SMALL SUBUNIT METHYLTRANSFERASE E"/>
    <property type="match status" value="1"/>
</dbReference>
<keyword evidence="3 10" id="KW-0963">Cytoplasm</keyword>
<name>A0AAW7JX59_9BACT</name>
<evidence type="ECO:0000256" key="3">
    <source>
        <dbReference type="ARBA" id="ARBA00022490"/>
    </source>
</evidence>
<dbReference type="AlphaFoldDB" id="A0AAW7JX59"/>
<dbReference type="EC" id="2.1.1.193" evidence="10"/>
<comment type="function">
    <text evidence="8 10">Specifically methylates the N3 position of the uracil ring of uridine 1498 (m3U1498) in 16S rRNA. Acts on the fully assembled 30S ribosomal subunit.</text>
</comment>
<evidence type="ECO:0000256" key="4">
    <source>
        <dbReference type="ARBA" id="ARBA00022552"/>
    </source>
</evidence>
<dbReference type="NCBIfam" id="TIGR00046">
    <property type="entry name" value="RsmE family RNA methyltransferase"/>
    <property type="match status" value="1"/>
</dbReference>
<dbReference type="EMBL" id="JAUEIF010000007">
    <property type="protein sequence ID" value="MDN0025601.1"/>
    <property type="molecule type" value="Genomic_DNA"/>
</dbReference>
<dbReference type="Pfam" id="PF04452">
    <property type="entry name" value="Methyltrans_RNA"/>
    <property type="match status" value="1"/>
</dbReference>
<keyword evidence="7 10" id="KW-0949">S-adenosyl-L-methionine</keyword>
<dbReference type="InterPro" id="IPR029028">
    <property type="entry name" value="Alpha/beta_knot_MTases"/>
</dbReference>
<evidence type="ECO:0000256" key="9">
    <source>
        <dbReference type="ARBA" id="ARBA00047944"/>
    </source>
</evidence>
<feature type="domain" description="Ribosomal RNA small subunit methyltransferase E PUA-like" evidence="12">
    <location>
        <begin position="18"/>
        <end position="60"/>
    </location>
</feature>
<gene>
    <name evidence="13" type="ORF">QVN81_07440</name>
    <name evidence="14" type="ORF">QVN84_08745</name>
</gene>
<protein>
    <recommendedName>
        <fullName evidence="10">Ribosomal RNA small subunit methyltransferase E</fullName>
        <ecNumber evidence="10">2.1.1.193</ecNumber>
    </recommendedName>
</protein>
<keyword evidence="15" id="KW-1185">Reference proteome</keyword>
<dbReference type="Pfam" id="PF20260">
    <property type="entry name" value="PUA_4"/>
    <property type="match status" value="1"/>
</dbReference>
<keyword evidence="4 10" id="KW-0698">rRNA processing</keyword>
<evidence type="ECO:0000313" key="13">
    <source>
        <dbReference type="EMBL" id="MDN0022848.1"/>
    </source>
</evidence>
<evidence type="ECO:0000313" key="15">
    <source>
        <dbReference type="Proteomes" id="UP001167831"/>
    </source>
</evidence>
<evidence type="ECO:0000256" key="6">
    <source>
        <dbReference type="ARBA" id="ARBA00022679"/>
    </source>
</evidence>
<evidence type="ECO:0000256" key="8">
    <source>
        <dbReference type="ARBA" id="ARBA00025699"/>
    </source>
</evidence>
<dbReference type="SUPFAM" id="SSF75217">
    <property type="entry name" value="alpha/beta knot"/>
    <property type="match status" value="1"/>
</dbReference>
<dbReference type="EMBL" id="JAUEIE010000006">
    <property type="protein sequence ID" value="MDN0022848.1"/>
    <property type="molecule type" value="Genomic_DNA"/>
</dbReference>
<dbReference type="GO" id="GO:0070475">
    <property type="term" value="P:rRNA base methylation"/>
    <property type="evidence" value="ECO:0007669"/>
    <property type="project" value="TreeGrafter"/>
</dbReference>
<dbReference type="CDD" id="cd18084">
    <property type="entry name" value="RsmE-like"/>
    <property type="match status" value="1"/>
</dbReference>
<comment type="subcellular location">
    <subcellularLocation>
        <location evidence="1 10">Cytoplasm</location>
    </subcellularLocation>
</comment>
<evidence type="ECO:0000256" key="1">
    <source>
        <dbReference type="ARBA" id="ARBA00004496"/>
    </source>
</evidence>
<dbReference type="SUPFAM" id="SSF88697">
    <property type="entry name" value="PUA domain-like"/>
    <property type="match status" value="1"/>
</dbReference>
<evidence type="ECO:0000259" key="11">
    <source>
        <dbReference type="Pfam" id="PF04452"/>
    </source>
</evidence>
<dbReference type="PANTHER" id="PTHR30027:SF3">
    <property type="entry name" value="16S RRNA (URACIL(1498)-N(3))-METHYLTRANSFERASE"/>
    <property type="match status" value="1"/>
</dbReference>
<evidence type="ECO:0000313" key="14">
    <source>
        <dbReference type="EMBL" id="MDN0025601.1"/>
    </source>
</evidence>
<dbReference type="InterPro" id="IPR029026">
    <property type="entry name" value="tRNA_m1G_MTases_N"/>
</dbReference>
<organism evidence="14 16">
    <name type="scientific">Leyella lascolaii</name>
    <dbReference type="NCBI Taxonomy" id="1776379"/>
    <lineage>
        <taxon>Bacteria</taxon>
        <taxon>Pseudomonadati</taxon>
        <taxon>Bacteroidota</taxon>
        <taxon>Bacteroidia</taxon>
        <taxon>Bacteroidales</taxon>
        <taxon>Prevotellaceae</taxon>
        <taxon>Leyella</taxon>
    </lineage>
</organism>
<dbReference type="Gene3D" id="2.40.240.20">
    <property type="entry name" value="Hypothetical PUA domain-like, domain 1"/>
    <property type="match status" value="1"/>
</dbReference>
<dbReference type="InterPro" id="IPR015947">
    <property type="entry name" value="PUA-like_sf"/>
</dbReference>
<evidence type="ECO:0000313" key="16">
    <source>
        <dbReference type="Proteomes" id="UP001168478"/>
    </source>
</evidence>
<comment type="catalytic activity">
    <reaction evidence="9 10">
        <text>uridine(1498) in 16S rRNA + S-adenosyl-L-methionine = N(3)-methyluridine(1498) in 16S rRNA + S-adenosyl-L-homocysteine + H(+)</text>
        <dbReference type="Rhea" id="RHEA:42920"/>
        <dbReference type="Rhea" id="RHEA-COMP:10283"/>
        <dbReference type="Rhea" id="RHEA-COMP:10284"/>
        <dbReference type="ChEBI" id="CHEBI:15378"/>
        <dbReference type="ChEBI" id="CHEBI:57856"/>
        <dbReference type="ChEBI" id="CHEBI:59789"/>
        <dbReference type="ChEBI" id="CHEBI:65315"/>
        <dbReference type="ChEBI" id="CHEBI:74502"/>
        <dbReference type="EC" id="2.1.1.193"/>
    </reaction>
</comment>
<dbReference type="Proteomes" id="UP001168478">
    <property type="component" value="Unassembled WGS sequence"/>
</dbReference>
<dbReference type="PIRSF" id="PIRSF015601">
    <property type="entry name" value="MTase_slr0722"/>
    <property type="match status" value="1"/>
</dbReference>
<evidence type="ECO:0000259" key="12">
    <source>
        <dbReference type="Pfam" id="PF20260"/>
    </source>
</evidence>
<proteinExistence type="inferred from homology"/>
<dbReference type="GO" id="GO:0005737">
    <property type="term" value="C:cytoplasm"/>
    <property type="evidence" value="ECO:0007669"/>
    <property type="project" value="UniProtKB-SubCell"/>
</dbReference>
<sequence>MKETRYFYVPDAGLSSELPADEATHAIRVLRLKEGDEIFLMDGCGHYFTAEVSVASSKHCMYRIKETVEKNKDWSGYIHLAIAPTKMSDRMEWMLEKATEVGFDEVTFLNCRFSERRTLRTDRLDRIIVSAMKQSRKPWKPVINPMMDFSEFVKRNDDGQKYIAHCYNEIARKDFFEEISRPQTSDRITVMIGPEGDFSIDEVRQAMENGYEPVSLGRSRLRTETAGLSAVMMSQIILSRR</sequence>
<comment type="caution">
    <text evidence="14">The sequence shown here is derived from an EMBL/GenBank/DDBJ whole genome shotgun (WGS) entry which is preliminary data.</text>
</comment>
<accession>A0AAW7JX59</accession>
<dbReference type="GO" id="GO:0070042">
    <property type="term" value="F:rRNA (uridine-N3-)-methyltransferase activity"/>
    <property type="evidence" value="ECO:0007669"/>
    <property type="project" value="TreeGrafter"/>
</dbReference>
<dbReference type="InterPro" id="IPR046886">
    <property type="entry name" value="RsmE_MTase_dom"/>
</dbReference>
<dbReference type="NCBIfam" id="NF008702">
    <property type="entry name" value="PRK11713.6-1"/>
    <property type="match status" value="1"/>
</dbReference>
<evidence type="ECO:0000256" key="10">
    <source>
        <dbReference type="PIRNR" id="PIRNR015601"/>
    </source>
</evidence>
<dbReference type="Proteomes" id="UP001167831">
    <property type="component" value="Unassembled WGS sequence"/>
</dbReference>